<dbReference type="InterPro" id="IPR013320">
    <property type="entry name" value="ConA-like_dom_sf"/>
</dbReference>
<dbReference type="InterPro" id="IPR029476">
    <property type="entry name" value="DNase_NucA_NucB"/>
</dbReference>
<evidence type="ECO:0000259" key="4">
    <source>
        <dbReference type="Pfam" id="PF13313"/>
    </source>
</evidence>
<gene>
    <name evidence="6" type="ORF">BJ992_000624</name>
</gene>
<accession>A0A7X0IC12</accession>
<reference evidence="6 7" key="1">
    <citation type="submission" date="2020-08" db="EMBL/GenBank/DDBJ databases">
        <title>Sequencing the genomes of 1000 actinobacteria strains.</title>
        <authorList>
            <person name="Klenk H.-P."/>
        </authorList>
    </citation>
    <scope>NUCLEOTIDE SEQUENCE [LARGE SCALE GENOMIC DNA]</scope>
    <source>
        <strain evidence="6 7">DSM 44936</strain>
    </source>
</reference>
<dbReference type="RefSeq" id="WP_184978440.1">
    <property type="nucleotide sequence ID" value="NZ_BAAALO010000028.1"/>
</dbReference>
<dbReference type="PANTHER" id="PTHR42535">
    <property type="entry name" value="OOKINETE PROTEIN, PUTATIVE-RELATED"/>
    <property type="match status" value="1"/>
</dbReference>
<dbReference type="EMBL" id="JACHIU010000001">
    <property type="protein sequence ID" value="MBB6471193.1"/>
    <property type="molecule type" value="Genomic_DNA"/>
</dbReference>
<proteinExistence type="predicted"/>
<dbReference type="Pfam" id="PF13313">
    <property type="entry name" value="DUF4082"/>
    <property type="match status" value="2"/>
</dbReference>
<feature type="compositionally biased region" description="Polar residues" evidence="2">
    <location>
        <begin position="1731"/>
        <end position="1740"/>
    </location>
</feature>
<comment type="caution">
    <text evidence="6">The sequence shown here is derived from an EMBL/GenBank/DDBJ whole genome shotgun (WGS) entry which is preliminary data.</text>
</comment>
<dbReference type="Pfam" id="PF13205">
    <property type="entry name" value="Big_5"/>
    <property type="match status" value="1"/>
</dbReference>
<sequence>MITPFCLPTRKAGVNLQRANAGVPARIRRVTAVITAIVFLASMLTSPALADPQKPPLTPQRATGTSPVEIAKAEAKEQNKRIEIPAYRTENSTIFANPDGKTLHMEMSTEPVRVMRNDVWEPIDTTLVMQGNMVKPRTAKSELALSNGGKTDLLTAITEPAKRDGKDAKVQLFAPAKLPAPRLSGSRAEYTSAYGDGIDLVVTATPTGFRQQIVIRQRPAKPLTLRVPVDLPEGFAFKTDSGKTELIRNNSKGKQEQVLDISTTMMLDAVAAEGSSGPDAGKVGQATTSLDKTEGGSTLVLTPDAGYLADPAVTYPVMVTAASSAWWEGTVASDTFVNNDAYPTSRDNQLLDRILAGKSNSGAVRWRSYIRFEDIPTGSLLRGGTVTNADLVLWNHLSNDCGKPVGSGITARRITSSWTPGSLTWDNQPTVTSTGANTETGAYSPDCTNGAASWAKKEWDLIHSVNAITQAWADGQPNYGFQLAAANESDITNWRRYRTTEYTICNGGILCEGQRHQPLLLVDFEPAIEQIQGFFIPGPTDGTPPTAGEVEAHLVDRADNPVLPELSAEQTRALREDAKQAFVQDSGFGFYPVEEVGREDWLAELDPDEAIYTPDRPVVVSTDPAANAIDVPTSAAIRVTFDKPISSPTFVLKDAAGTPVQGELTFQGPSMTFVSAQALALSATYTAEVSGAKDVEGNVMAAPYTWSFTTTTTAPVAGLVAAYGMNEGTGSSVGDASSKSNNGQARDTIWVPGKYEQAMSFNGASSWVTVNDAESLHLTNGATLSAWVKPTATGDWRAVVTKDHKAGASYGLYASNGSSLVSGMTFESHSDNGYVLFTGTNGAQLTYTRQTDGIYKRDSDPADASKVVEDSPTQFTHTDAHGVRTVFKAVNVSGSAPAHLFAGTATPEVAAVDESDSLELGVKFTVDQPGLITGVRFYKGPGNTGEHVGNLWTASGQNLATGTFADETASGWQTLTFAAPVQVVPGTTYVASYFAPAGHYSFNDNFFSTATDSPPLHAPATTEVHGGNGVYAYGASSQMPSGSYRGGNYWVDVEFVPNQGQPDPALPTVSTTHLFGAAAVPGSVASSDPDSLELGVKFTVDQPGFITGVRFYKGPGNTGEHVGNLWTASGQNLATGTFTGETESGWQTLSFAAPVRVTSGTTYVASYFAPAGHYGFDANYFATATDSPPLHAPATTEVYGGNGVYAYGTSSQFPISTYGGGNYWVDVNFASDLTRWVVSGEPVITAPSGGFLSEGATAETVQGTTELPLNQWSHIATTYDGSTARMYVNGNQVGEAAISGDLQLDDGALHIGGDTLWGEYFSGIIDEVRIYNIVQNAAQIQADMSTPIGDAAGLMRTASSDAQAVQAAAGREFPYDRISQEDCQNSRPSSDWTYRWNKNSFNVCYAGIIGEERKINEIRTGLWSARISIVVHTYVGYPNRTEARGMPGTDSRQMKVWIRVDRFSPGTFGTDAPSRPISVHVNNTNTCTSDKPNGISGTAVGWTLGQDRQITLTSPKSNFSAPDYIGYCGIQPSVYYPQTSEPEKRTGLLDDERVQFRCDSSPQVKYFSAGCVTWSLRPTWTLNGNEKRSEQVAAHIWKALYNSQETEPKFPGQTKRIPGRLNVFDRGCASMVGCLTRSTSDRKVAGSVAAQNYAVASKACDKLLTNGIRVPSCDEYPFASTHQGSAFAGINYSVAIVERSDNCSAGTKLKNWYIWNRILERDPFWVDVTPKGQTPPSTVTAPDGPDPLPECDS</sequence>
<evidence type="ECO:0000313" key="6">
    <source>
        <dbReference type="EMBL" id="MBB6471193.1"/>
    </source>
</evidence>
<keyword evidence="1" id="KW-0732">Signal</keyword>
<protein>
    <recommendedName>
        <fullName evidence="8">DNRLRE domain-containing protein</fullName>
    </recommendedName>
</protein>
<feature type="domain" description="SbsA Ig-like" evidence="3">
    <location>
        <begin position="616"/>
        <end position="710"/>
    </location>
</feature>
<dbReference type="Gene3D" id="2.60.40.1220">
    <property type="match status" value="1"/>
</dbReference>
<dbReference type="InterPro" id="IPR025141">
    <property type="entry name" value="DUF4082"/>
</dbReference>
<evidence type="ECO:0000259" key="3">
    <source>
        <dbReference type="Pfam" id="PF13205"/>
    </source>
</evidence>
<evidence type="ECO:0000313" key="7">
    <source>
        <dbReference type="Proteomes" id="UP000555564"/>
    </source>
</evidence>
<dbReference type="PANTHER" id="PTHR42535:SF2">
    <property type="entry name" value="CHROMOSOME UNDETERMINED SCAFFOLD_146, WHOLE GENOME SHOTGUN SEQUENCE"/>
    <property type="match status" value="1"/>
</dbReference>
<feature type="region of interest" description="Disordered" evidence="2">
    <location>
        <begin position="1730"/>
        <end position="1753"/>
    </location>
</feature>
<dbReference type="InterPro" id="IPR032812">
    <property type="entry name" value="SbsA_Ig"/>
</dbReference>
<feature type="domain" description="DUF4082" evidence="4">
    <location>
        <begin position="905"/>
        <end position="1051"/>
    </location>
</feature>
<dbReference type="Pfam" id="PF13385">
    <property type="entry name" value="Laminin_G_3"/>
    <property type="match status" value="1"/>
</dbReference>
<dbReference type="Pfam" id="PF14040">
    <property type="entry name" value="DNase_NucA_NucB"/>
    <property type="match status" value="1"/>
</dbReference>
<organism evidence="6 7">
    <name type="scientific">Sphaerisporangium rubeum</name>
    <dbReference type="NCBI Taxonomy" id="321317"/>
    <lineage>
        <taxon>Bacteria</taxon>
        <taxon>Bacillati</taxon>
        <taxon>Actinomycetota</taxon>
        <taxon>Actinomycetes</taxon>
        <taxon>Streptosporangiales</taxon>
        <taxon>Streptosporangiaceae</taxon>
        <taxon>Sphaerisporangium</taxon>
    </lineage>
</organism>
<feature type="domain" description="Deoxyribonuclease NucA/NucB" evidence="5">
    <location>
        <begin position="1648"/>
        <end position="1724"/>
    </location>
</feature>
<dbReference type="Gene3D" id="2.60.120.200">
    <property type="match status" value="2"/>
</dbReference>
<dbReference type="Proteomes" id="UP000555564">
    <property type="component" value="Unassembled WGS sequence"/>
</dbReference>
<keyword evidence="7" id="KW-1185">Reference proteome</keyword>
<dbReference type="InterPro" id="IPR014755">
    <property type="entry name" value="Cu-Rt/internalin_Ig-like"/>
</dbReference>
<evidence type="ECO:0000259" key="5">
    <source>
        <dbReference type="Pfam" id="PF14040"/>
    </source>
</evidence>
<dbReference type="NCBIfam" id="NF033679">
    <property type="entry name" value="DNRLRE_dom"/>
    <property type="match status" value="1"/>
</dbReference>
<name>A0A7X0IC12_9ACTN</name>
<evidence type="ECO:0000256" key="2">
    <source>
        <dbReference type="SAM" id="MobiDB-lite"/>
    </source>
</evidence>
<evidence type="ECO:0000256" key="1">
    <source>
        <dbReference type="ARBA" id="ARBA00022729"/>
    </source>
</evidence>
<evidence type="ECO:0008006" key="8">
    <source>
        <dbReference type="Google" id="ProtNLM"/>
    </source>
</evidence>
<feature type="domain" description="DUF4082" evidence="4">
    <location>
        <begin position="1079"/>
        <end position="1225"/>
    </location>
</feature>
<feature type="compositionally biased region" description="Pro residues" evidence="2">
    <location>
        <begin position="1744"/>
        <end position="1753"/>
    </location>
</feature>
<dbReference type="SUPFAM" id="SSF49899">
    <property type="entry name" value="Concanavalin A-like lectins/glucanases"/>
    <property type="match status" value="2"/>
</dbReference>